<organism evidence="1 2">
    <name type="scientific">Trifolium medium</name>
    <dbReference type="NCBI Taxonomy" id="97028"/>
    <lineage>
        <taxon>Eukaryota</taxon>
        <taxon>Viridiplantae</taxon>
        <taxon>Streptophyta</taxon>
        <taxon>Embryophyta</taxon>
        <taxon>Tracheophyta</taxon>
        <taxon>Spermatophyta</taxon>
        <taxon>Magnoliopsida</taxon>
        <taxon>eudicotyledons</taxon>
        <taxon>Gunneridae</taxon>
        <taxon>Pentapetalae</taxon>
        <taxon>rosids</taxon>
        <taxon>fabids</taxon>
        <taxon>Fabales</taxon>
        <taxon>Fabaceae</taxon>
        <taxon>Papilionoideae</taxon>
        <taxon>50 kb inversion clade</taxon>
        <taxon>NPAAA clade</taxon>
        <taxon>Hologalegina</taxon>
        <taxon>IRL clade</taxon>
        <taxon>Trifolieae</taxon>
        <taxon>Trifolium</taxon>
    </lineage>
</organism>
<proteinExistence type="predicted"/>
<keyword evidence="2" id="KW-1185">Reference proteome</keyword>
<dbReference type="Proteomes" id="UP000265520">
    <property type="component" value="Unassembled WGS sequence"/>
</dbReference>
<evidence type="ECO:0000313" key="2">
    <source>
        <dbReference type="Proteomes" id="UP000265520"/>
    </source>
</evidence>
<dbReference type="EMBL" id="LXQA010467937">
    <property type="protein sequence ID" value="MCI53725.1"/>
    <property type="molecule type" value="Genomic_DNA"/>
</dbReference>
<evidence type="ECO:0000313" key="1">
    <source>
        <dbReference type="EMBL" id="MCI53725.1"/>
    </source>
</evidence>
<protein>
    <submittedName>
        <fullName evidence="1">Uncharacterized protein</fullName>
    </submittedName>
</protein>
<reference evidence="1 2" key="1">
    <citation type="journal article" date="2018" name="Front. Plant Sci.">
        <title>Red Clover (Trifolium pratense) and Zigzag Clover (T. medium) - A Picture of Genomic Similarities and Differences.</title>
        <authorList>
            <person name="Dluhosova J."/>
            <person name="Istvanek J."/>
            <person name="Nedelnik J."/>
            <person name="Repkova J."/>
        </authorList>
    </citation>
    <scope>NUCLEOTIDE SEQUENCE [LARGE SCALE GENOMIC DNA]</scope>
    <source>
        <strain evidence="2">cv. 10/8</strain>
        <tissue evidence="1">Leaf</tissue>
    </source>
</reference>
<dbReference type="AlphaFoldDB" id="A0A392T070"/>
<name>A0A392T070_9FABA</name>
<accession>A0A392T070</accession>
<sequence length="90" mass="9354">MATGQRVLRRGCASALFSSGGSGGDAGGEKTFSGGFGGGVTVVSVSLLNANPAVSVVAAALEWTKDLDTCYCQQWERRDRQQSLLISTIQ</sequence>
<comment type="caution">
    <text evidence="1">The sequence shown here is derived from an EMBL/GenBank/DDBJ whole genome shotgun (WGS) entry which is preliminary data.</text>
</comment>